<dbReference type="Gene3D" id="3.40.720.10">
    <property type="entry name" value="Alkaline Phosphatase, subunit A"/>
    <property type="match status" value="1"/>
</dbReference>
<evidence type="ECO:0000259" key="7">
    <source>
        <dbReference type="Pfam" id="PF00884"/>
    </source>
</evidence>
<comment type="caution">
    <text evidence="8">The sequence shown here is derived from an EMBL/GenBank/DDBJ whole genome shotgun (WGS) entry which is preliminary data.</text>
</comment>
<evidence type="ECO:0000256" key="3">
    <source>
        <dbReference type="ARBA" id="ARBA00022723"/>
    </source>
</evidence>
<dbReference type="AlphaFoldDB" id="A0A645DHZ5"/>
<dbReference type="EC" id="3.1.6.6" evidence="8"/>
<dbReference type="Gene3D" id="3.30.1120.10">
    <property type="match status" value="1"/>
</dbReference>
<evidence type="ECO:0000256" key="2">
    <source>
        <dbReference type="ARBA" id="ARBA00008779"/>
    </source>
</evidence>
<dbReference type="InterPro" id="IPR017850">
    <property type="entry name" value="Alkaline_phosphatase_core_sf"/>
</dbReference>
<keyword evidence="5 8" id="KW-0378">Hydrolase</keyword>
<evidence type="ECO:0000256" key="4">
    <source>
        <dbReference type="ARBA" id="ARBA00022729"/>
    </source>
</evidence>
<accession>A0A645DHZ5</accession>
<dbReference type="GO" id="GO:0046872">
    <property type="term" value="F:metal ion binding"/>
    <property type="evidence" value="ECO:0007669"/>
    <property type="project" value="UniProtKB-KW"/>
</dbReference>
<keyword evidence="6" id="KW-0106">Calcium</keyword>
<dbReference type="EMBL" id="VSSQ01036391">
    <property type="protein sequence ID" value="MPM88861.1"/>
    <property type="molecule type" value="Genomic_DNA"/>
</dbReference>
<protein>
    <submittedName>
        <fullName evidence="8">Choline-sulfatase</fullName>
        <ecNumber evidence="8">3.1.6.6</ecNumber>
    </submittedName>
</protein>
<evidence type="ECO:0000256" key="5">
    <source>
        <dbReference type="ARBA" id="ARBA00022801"/>
    </source>
</evidence>
<dbReference type="PANTHER" id="PTHR42693:SF42">
    <property type="entry name" value="ARYLSULFATASE G"/>
    <property type="match status" value="1"/>
</dbReference>
<comment type="similarity">
    <text evidence="2">Belongs to the sulfatase family.</text>
</comment>
<comment type="cofactor">
    <cofactor evidence="1">
        <name>Ca(2+)</name>
        <dbReference type="ChEBI" id="CHEBI:29108"/>
    </cofactor>
</comment>
<dbReference type="PANTHER" id="PTHR42693">
    <property type="entry name" value="ARYLSULFATASE FAMILY MEMBER"/>
    <property type="match status" value="1"/>
</dbReference>
<reference evidence="8" key="1">
    <citation type="submission" date="2019-08" db="EMBL/GenBank/DDBJ databases">
        <authorList>
            <person name="Kucharzyk K."/>
            <person name="Murdoch R.W."/>
            <person name="Higgins S."/>
            <person name="Loffler F."/>
        </authorList>
    </citation>
    <scope>NUCLEOTIDE SEQUENCE</scope>
</reference>
<evidence type="ECO:0000256" key="6">
    <source>
        <dbReference type="ARBA" id="ARBA00022837"/>
    </source>
</evidence>
<dbReference type="GO" id="GO:0047753">
    <property type="term" value="F:choline-sulfatase activity"/>
    <property type="evidence" value="ECO:0007669"/>
    <property type="project" value="UniProtKB-EC"/>
</dbReference>
<dbReference type="InterPro" id="IPR000917">
    <property type="entry name" value="Sulfatase_N"/>
</dbReference>
<evidence type="ECO:0000313" key="8">
    <source>
        <dbReference type="EMBL" id="MPM88861.1"/>
    </source>
</evidence>
<sequence>MHAPYQVPEETIRENNGNKYFAMIQKLDENVGKVMKKIDEANLRNRTIIIFYSDNGGIQTNLPFNGEKGDLLEGGIRVPLLIRWPEKIKPGSICHQPVSSIDFLPTIAEICGFKFKGTSTNDGISLLPLFSGTENKFKDRPLFWHFPHHRRNTDWAMCAAVREGDWKLIWKFDNNTVSLFNLRTDEYETTDLSGINKKKAQELLNKLKTWQKNVDAIMPVINPDYVLK</sequence>
<name>A0A645DHZ5_9ZZZZ</name>
<dbReference type="InterPro" id="IPR050738">
    <property type="entry name" value="Sulfatase"/>
</dbReference>
<feature type="domain" description="Sulfatase N-terminal" evidence="7">
    <location>
        <begin position="2"/>
        <end position="112"/>
    </location>
</feature>
<gene>
    <name evidence="8" type="primary">betC_4</name>
    <name evidence="8" type="ORF">SDC9_135965</name>
</gene>
<organism evidence="8">
    <name type="scientific">bioreactor metagenome</name>
    <dbReference type="NCBI Taxonomy" id="1076179"/>
    <lineage>
        <taxon>unclassified sequences</taxon>
        <taxon>metagenomes</taxon>
        <taxon>ecological metagenomes</taxon>
    </lineage>
</organism>
<dbReference type="SUPFAM" id="SSF53649">
    <property type="entry name" value="Alkaline phosphatase-like"/>
    <property type="match status" value="1"/>
</dbReference>
<keyword evidence="4" id="KW-0732">Signal</keyword>
<keyword evidence="3" id="KW-0479">Metal-binding</keyword>
<dbReference type="Pfam" id="PF00884">
    <property type="entry name" value="Sulfatase"/>
    <property type="match status" value="1"/>
</dbReference>
<dbReference type="GO" id="GO:0004065">
    <property type="term" value="F:arylsulfatase activity"/>
    <property type="evidence" value="ECO:0007669"/>
    <property type="project" value="TreeGrafter"/>
</dbReference>
<proteinExistence type="inferred from homology"/>
<evidence type="ECO:0000256" key="1">
    <source>
        <dbReference type="ARBA" id="ARBA00001913"/>
    </source>
</evidence>